<dbReference type="EMBL" id="OUNF01000178">
    <property type="protein sequence ID" value="SPP33997.1"/>
    <property type="molecule type" value="Genomic_DNA"/>
</dbReference>
<gene>
    <name evidence="1" type="ORF">WBAF_0649</name>
</gene>
<evidence type="ECO:0000313" key="1">
    <source>
        <dbReference type="EMBL" id="SPP33997.1"/>
    </source>
</evidence>
<sequence length="138" mass="15980">MLTLLNPFTLYRAYCNYDSEFCNYMFQQKRDGNYSYNYLDIIKLFSQPYFNNENKELLKILISGSISIYGIYGRGYVKEDGRRCWARGSGIKKDAALLSTDGGVDYIFNDHELVSRLKNVNFDILKILIGSRYISSTA</sequence>
<proteinExistence type="predicted"/>
<organism evidence="1">
    <name type="scientific">Wolbachia endosymbiont of Aleurodicus floccissimus</name>
    <dbReference type="NCBI Taxonomy" id="2152762"/>
    <lineage>
        <taxon>Bacteria</taxon>
        <taxon>Pseudomonadati</taxon>
        <taxon>Pseudomonadota</taxon>
        <taxon>Alphaproteobacteria</taxon>
        <taxon>Rickettsiales</taxon>
        <taxon>Anaplasmataceae</taxon>
        <taxon>Wolbachieae</taxon>
        <taxon>Wolbachia</taxon>
    </lineage>
</organism>
<accession>A0A3B0IX09</accession>
<protein>
    <submittedName>
        <fullName evidence="1">Uncharacterized protein</fullName>
    </submittedName>
</protein>
<reference evidence="1" key="1">
    <citation type="submission" date="2018-04" db="EMBL/GenBank/DDBJ databases">
        <authorList>
            <person name="Go L.Y."/>
            <person name="Mitchell J.A."/>
        </authorList>
    </citation>
    <scope>NUCLEOTIDE SEQUENCE</scope>
    <source>
        <strain evidence="1">WBAF</strain>
    </source>
</reference>
<dbReference type="AlphaFoldDB" id="A0A3B0IX09"/>
<name>A0A3B0IX09_9RICK</name>